<evidence type="ECO:0000313" key="22">
    <source>
        <dbReference type="EMBL" id="KAJ7424104.1"/>
    </source>
</evidence>
<evidence type="ECO:0000256" key="2">
    <source>
        <dbReference type="ARBA" id="ARBA00004167"/>
    </source>
</evidence>
<dbReference type="InterPro" id="IPR001356">
    <property type="entry name" value="HD"/>
</dbReference>
<dbReference type="PANTHER" id="PTHR45636">
    <property type="entry name" value="PAIRED BOX PROTEIN PAX-6-RELATED-RELATED"/>
    <property type="match status" value="1"/>
</dbReference>
<dbReference type="CDD" id="cd00131">
    <property type="entry name" value="PAX"/>
    <property type="match status" value="1"/>
</dbReference>
<dbReference type="PANTHER" id="PTHR45636:SF17">
    <property type="entry name" value="PAIRED BOX PROTEIN PAX-3"/>
    <property type="match status" value="1"/>
</dbReference>
<protein>
    <submittedName>
        <fullName evidence="22">Paired box protein Pax-3</fullName>
    </submittedName>
</protein>
<evidence type="ECO:0000256" key="11">
    <source>
        <dbReference type="ARBA" id="ARBA00023125"/>
    </source>
</evidence>
<keyword evidence="12 19" id="KW-0472">Membrane</keyword>
<feature type="region of interest" description="Disordered" evidence="18">
    <location>
        <begin position="1"/>
        <end position="36"/>
    </location>
</feature>
<evidence type="ECO:0000259" key="21">
    <source>
        <dbReference type="PROSITE" id="PS51057"/>
    </source>
</evidence>
<dbReference type="InterPro" id="IPR036388">
    <property type="entry name" value="WH-like_DNA-bd_sf"/>
</dbReference>
<feature type="compositionally biased region" description="Basic and acidic residues" evidence="18">
    <location>
        <begin position="184"/>
        <end position="200"/>
    </location>
</feature>
<dbReference type="InterPro" id="IPR022106">
    <property type="entry name" value="Pax7_C"/>
</dbReference>
<evidence type="ECO:0000256" key="13">
    <source>
        <dbReference type="ARBA" id="ARBA00023155"/>
    </source>
</evidence>
<dbReference type="Gene3D" id="1.10.10.60">
    <property type="entry name" value="Homeodomain-like"/>
    <property type="match status" value="1"/>
</dbReference>
<dbReference type="InterPro" id="IPR009057">
    <property type="entry name" value="Homeodomain-like_sf"/>
</dbReference>
<dbReference type="Gene3D" id="1.10.10.10">
    <property type="entry name" value="Winged helix-like DNA-binding domain superfamily/Winged helix DNA-binding domain"/>
    <property type="match status" value="2"/>
</dbReference>
<evidence type="ECO:0000259" key="20">
    <source>
        <dbReference type="PROSITE" id="PS50071"/>
    </source>
</evidence>
<keyword evidence="13 16" id="KW-0371">Homeobox</keyword>
<organism evidence="22 23">
    <name type="scientific">Willisornis vidua</name>
    <name type="common">Xingu scale-backed antbird</name>
    <dbReference type="NCBI Taxonomy" id="1566151"/>
    <lineage>
        <taxon>Eukaryota</taxon>
        <taxon>Metazoa</taxon>
        <taxon>Chordata</taxon>
        <taxon>Craniata</taxon>
        <taxon>Vertebrata</taxon>
        <taxon>Euteleostomi</taxon>
        <taxon>Archelosauria</taxon>
        <taxon>Archosauria</taxon>
        <taxon>Dinosauria</taxon>
        <taxon>Saurischia</taxon>
        <taxon>Theropoda</taxon>
        <taxon>Coelurosauria</taxon>
        <taxon>Aves</taxon>
        <taxon>Neognathae</taxon>
        <taxon>Neoaves</taxon>
        <taxon>Telluraves</taxon>
        <taxon>Australaves</taxon>
        <taxon>Passeriformes</taxon>
        <taxon>Thamnophilidae</taxon>
        <taxon>Willisornis</taxon>
    </lineage>
</organism>
<comment type="subcellular location">
    <subcellularLocation>
        <location evidence="2">Membrane</location>
        <topology evidence="2">Single-pass membrane protein</topology>
    </subcellularLocation>
    <subcellularLocation>
        <location evidence="1 16 17">Nucleus</location>
    </subcellularLocation>
</comment>
<dbReference type="Pfam" id="PF12360">
    <property type="entry name" value="Pax7"/>
    <property type="match status" value="1"/>
</dbReference>
<evidence type="ECO:0000256" key="17">
    <source>
        <dbReference type="RuleBase" id="RU000682"/>
    </source>
</evidence>
<evidence type="ECO:0000256" key="4">
    <source>
        <dbReference type="ARBA" id="ARBA00005733"/>
    </source>
</evidence>
<dbReference type="CDD" id="cd00086">
    <property type="entry name" value="homeodomain"/>
    <property type="match status" value="1"/>
</dbReference>
<dbReference type="PROSITE" id="PS00034">
    <property type="entry name" value="PAIRED_1"/>
    <property type="match status" value="1"/>
</dbReference>
<feature type="compositionally biased region" description="Pro residues" evidence="18">
    <location>
        <begin position="1"/>
        <end position="10"/>
    </location>
</feature>
<evidence type="ECO:0000313" key="23">
    <source>
        <dbReference type="Proteomes" id="UP001145742"/>
    </source>
</evidence>
<dbReference type="SMART" id="SM00351">
    <property type="entry name" value="PAX"/>
    <property type="match status" value="1"/>
</dbReference>
<dbReference type="Pfam" id="PF00046">
    <property type="entry name" value="Homeodomain"/>
    <property type="match status" value="1"/>
</dbReference>
<keyword evidence="7" id="KW-0563">Paired box</keyword>
<dbReference type="SMART" id="SM00389">
    <property type="entry name" value="HOX"/>
    <property type="match status" value="1"/>
</dbReference>
<keyword evidence="6 19" id="KW-0812">Transmembrane</keyword>
<feature type="transmembrane region" description="Helical" evidence="19">
    <location>
        <begin position="562"/>
        <end position="585"/>
    </location>
</feature>
<feature type="region of interest" description="Disordered" evidence="18">
    <location>
        <begin position="312"/>
        <end position="365"/>
    </location>
</feature>
<feature type="compositionally biased region" description="Low complexity" evidence="18">
    <location>
        <begin position="354"/>
        <end position="364"/>
    </location>
</feature>
<dbReference type="PROSITE" id="PS00027">
    <property type="entry name" value="HOMEOBOX_1"/>
    <property type="match status" value="1"/>
</dbReference>
<dbReference type="PROSITE" id="PS50071">
    <property type="entry name" value="HOMEOBOX_2"/>
    <property type="match status" value="1"/>
</dbReference>
<feature type="domain" description="Homeobox" evidence="20">
    <location>
        <begin position="229"/>
        <end position="289"/>
    </location>
</feature>
<keyword evidence="15 16" id="KW-0539">Nucleus</keyword>
<sequence>MSHRPLPPGKRFPGGSPEALRRDSLTTPSSAGNVPGHLWDHKWGGGQGRVNQLGGVFINGRPLPNHIRHKIVEMAHHGIRPCVISRQLRVSHGCVSKILCRYQETGSIRPGAIGGSKPKQVTTPDVEKKIEEYKRENAGMFSWEIRDKLLKDGVCDRNTVPSVSSISRILRSKFGKGEEEEAELERKEVEEGDKKAKHSIDGILSERGPAPQSDEGSDIDSEPDLPLKRKQRRSRTTFTAEQLEELERAFERTHYPDIYTREELAQRAKLTEARVQVWFSNRRARWRKQAGANQLMAFNHLIPGGFPPSAMPTLPTYQLSEPSYQPTSIPQAVSDPSSTVHRPQPLPPSTVHQSSLPSNPESSSAYCLPSTRHGFSSYTDSFVPPSGPSNPMNPAIGNGLSPQVMGLLTNHGGVPHQPQTDYALSPLTGGLEPTTTVSASCSQRLDHMKSLDSLPTSQSYCPPTYSTTGYSMDPVTGYQYGQYGQIQCSYDRHGMGLVGGNGSTGATVEYMVLTNCEDTALSRPQSHCQEQFLTCCDWGRNLDTRKNATEQKEPQYKPYDNAYFFILFVMLFYSFLALTVFFGYVRSKKAISKQDPYQEFIEDRNRNKKWNMTRPVVVKFDFEEESIL</sequence>
<keyword evidence="8" id="KW-0524">Neurogenesis</keyword>
<evidence type="ECO:0000256" key="10">
    <source>
        <dbReference type="ARBA" id="ARBA00023015"/>
    </source>
</evidence>
<evidence type="ECO:0000256" key="15">
    <source>
        <dbReference type="ARBA" id="ARBA00023242"/>
    </source>
</evidence>
<dbReference type="InterPro" id="IPR043182">
    <property type="entry name" value="PAIRED_DNA-bd_dom"/>
</dbReference>
<dbReference type="SUPFAM" id="SSF46689">
    <property type="entry name" value="Homeodomain-like"/>
    <property type="match status" value="2"/>
</dbReference>
<keyword evidence="14" id="KW-0804">Transcription</keyword>
<comment type="similarity">
    <text evidence="4">Belongs to the paired homeobox family.</text>
</comment>
<evidence type="ECO:0000256" key="9">
    <source>
        <dbReference type="ARBA" id="ARBA00022989"/>
    </source>
</evidence>
<evidence type="ECO:0000256" key="5">
    <source>
        <dbReference type="ARBA" id="ARBA00022473"/>
    </source>
</evidence>
<dbReference type="InterPro" id="IPR000369">
    <property type="entry name" value="K_chnl_KCNE"/>
</dbReference>
<reference evidence="22" key="1">
    <citation type="submission" date="2019-10" db="EMBL/GenBank/DDBJ databases">
        <authorList>
            <person name="Soares A.E.R."/>
            <person name="Aleixo A."/>
            <person name="Schneider P."/>
            <person name="Miyaki C.Y."/>
            <person name="Schneider M.P."/>
            <person name="Mello C."/>
            <person name="Vasconcelos A.T.R."/>
        </authorList>
    </citation>
    <scope>NUCLEOTIDE SEQUENCE</scope>
    <source>
        <tissue evidence="22">Muscle</tissue>
    </source>
</reference>
<comment type="similarity">
    <text evidence="3">Belongs to the potassium channel KCNE family.</text>
</comment>
<keyword evidence="5" id="KW-0217">Developmental protein</keyword>
<evidence type="ECO:0000256" key="14">
    <source>
        <dbReference type="ARBA" id="ARBA00023163"/>
    </source>
</evidence>
<keyword evidence="11 16" id="KW-0238">DNA-binding</keyword>
<dbReference type="InterPro" id="IPR017970">
    <property type="entry name" value="Homeobox_CS"/>
</dbReference>
<dbReference type="Pfam" id="PF02060">
    <property type="entry name" value="ISK_Channel"/>
    <property type="match status" value="1"/>
</dbReference>
<evidence type="ECO:0000256" key="3">
    <source>
        <dbReference type="ARBA" id="ARBA00005688"/>
    </source>
</evidence>
<name>A0ABQ9DKC7_9PASS</name>
<dbReference type="InterPro" id="IPR043565">
    <property type="entry name" value="PAX_fam"/>
</dbReference>
<comment type="caution">
    <text evidence="22">The sequence shown here is derived from an EMBL/GenBank/DDBJ whole genome shotgun (WGS) entry which is preliminary data.</text>
</comment>
<accession>A0ABQ9DKC7</accession>
<evidence type="ECO:0000256" key="7">
    <source>
        <dbReference type="ARBA" id="ARBA00022724"/>
    </source>
</evidence>
<keyword evidence="23" id="KW-1185">Reference proteome</keyword>
<feature type="domain" description="Paired" evidence="21">
    <location>
        <begin position="46"/>
        <end position="173"/>
    </location>
</feature>
<dbReference type="InterPro" id="IPR001523">
    <property type="entry name" value="Paired_dom"/>
</dbReference>
<evidence type="ECO:0000256" key="6">
    <source>
        <dbReference type="ARBA" id="ARBA00022692"/>
    </source>
</evidence>
<gene>
    <name evidence="22" type="primary">PAX3</name>
    <name evidence="22" type="ORF">WISP_30439</name>
</gene>
<proteinExistence type="inferred from homology"/>
<dbReference type="PROSITE" id="PS51057">
    <property type="entry name" value="PAIRED_2"/>
    <property type="match status" value="1"/>
</dbReference>
<feature type="DNA-binding region" description="Homeobox" evidence="16">
    <location>
        <begin position="231"/>
        <end position="290"/>
    </location>
</feature>
<evidence type="ECO:0000256" key="8">
    <source>
        <dbReference type="ARBA" id="ARBA00022902"/>
    </source>
</evidence>
<evidence type="ECO:0000256" key="12">
    <source>
        <dbReference type="ARBA" id="ARBA00023136"/>
    </source>
</evidence>
<evidence type="ECO:0000256" key="1">
    <source>
        <dbReference type="ARBA" id="ARBA00004123"/>
    </source>
</evidence>
<keyword evidence="9 19" id="KW-1133">Transmembrane helix</keyword>
<dbReference type="Pfam" id="PF00292">
    <property type="entry name" value="PAX"/>
    <property type="match status" value="1"/>
</dbReference>
<dbReference type="PRINTS" id="PR00027">
    <property type="entry name" value="PAIREDBOX"/>
</dbReference>
<dbReference type="EMBL" id="WHWB01032738">
    <property type="protein sequence ID" value="KAJ7424104.1"/>
    <property type="molecule type" value="Genomic_DNA"/>
</dbReference>
<evidence type="ECO:0000256" key="16">
    <source>
        <dbReference type="PROSITE-ProRule" id="PRU00108"/>
    </source>
</evidence>
<feature type="region of interest" description="Disordered" evidence="18">
    <location>
        <begin position="180"/>
        <end position="237"/>
    </location>
</feature>
<dbReference type="Proteomes" id="UP001145742">
    <property type="component" value="Unassembled WGS sequence"/>
</dbReference>
<keyword evidence="10" id="KW-0805">Transcription regulation</keyword>
<feature type="compositionally biased region" description="Polar residues" evidence="18">
    <location>
        <begin position="315"/>
        <end position="341"/>
    </location>
</feature>
<evidence type="ECO:0000256" key="19">
    <source>
        <dbReference type="SAM" id="Phobius"/>
    </source>
</evidence>
<evidence type="ECO:0000256" key="18">
    <source>
        <dbReference type="SAM" id="MobiDB-lite"/>
    </source>
</evidence>